<evidence type="ECO:0000256" key="8">
    <source>
        <dbReference type="SAM" id="MobiDB-lite"/>
    </source>
</evidence>
<dbReference type="Pfam" id="PF04696">
    <property type="entry name" value="Pinin_SDK_memA"/>
    <property type="match status" value="1"/>
</dbReference>
<keyword evidence="3" id="KW-0507">mRNA processing</keyword>
<dbReference type="STRING" id="1336337.A0A3N4JVH4"/>
<feature type="region of interest" description="Disordered" evidence="8">
    <location>
        <begin position="185"/>
        <end position="280"/>
    </location>
</feature>
<dbReference type="GO" id="GO:0071013">
    <property type="term" value="C:catalytic step 2 spliceosome"/>
    <property type="evidence" value="ECO:0007669"/>
    <property type="project" value="TreeGrafter"/>
</dbReference>
<evidence type="ECO:0000256" key="1">
    <source>
        <dbReference type="ARBA" id="ARBA00004123"/>
    </source>
</evidence>
<feature type="compositionally biased region" description="Basic and acidic residues" evidence="8">
    <location>
        <begin position="253"/>
        <end position="262"/>
    </location>
</feature>
<name>A0A3N4JVH4_9PEZI</name>
<dbReference type="GO" id="GO:0008380">
    <property type="term" value="P:RNA splicing"/>
    <property type="evidence" value="ECO:0007669"/>
    <property type="project" value="UniProtKB-KW"/>
</dbReference>
<reference evidence="10 11" key="1">
    <citation type="journal article" date="2018" name="Nat. Ecol. Evol.">
        <title>Pezizomycetes genomes reveal the molecular basis of ectomycorrhizal truffle lifestyle.</title>
        <authorList>
            <person name="Murat C."/>
            <person name="Payen T."/>
            <person name="Noel B."/>
            <person name="Kuo A."/>
            <person name="Morin E."/>
            <person name="Chen J."/>
            <person name="Kohler A."/>
            <person name="Krizsan K."/>
            <person name="Balestrini R."/>
            <person name="Da Silva C."/>
            <person name="Montanini B."/>
            <person name="Hainaut M."/>
            <person name="Levati E."/>
            <person name="Barry K.W."/>
            <person name="Belfiori B."/>
            <person name="Cichocki N."/>
            <person name="Clum A."/>
            <person name="Dockter R.B."/>
            <person name="Fauchery L."/>
            <person name="Guy J."/>
            <person name="Iotti M."/>
            <person name="Le Tacon F."/>
            <person name="Lindquist E.A."/>
            <person name="Lipzen A."/>
            <person name="Malagnac F."/>
            <person name="Mello A."/>
            <person name="Molinier V."/>
            <person name="Miyauchi S."/>
            <person name="Poulain J."/>
            <person name="Riccioni C."/>
            <person name="Rubini A."/>
            <person name="Sitrit Y."/>
            <person name="Splivallo R."/>
            <person name="Traeger S."/>
            <person name="Wang M."/>
            <person name="Zifcakova L."/>
            <person name="Wipf D."/>
            <person name="Zambonelli A."/>
            <person name="Paolocci F."/>
            <person name="Nowrousian M."/>
            <person name="Ottonello S."/>
            <person name="Baldrian P."/>
            <person name="Spatafora J.W."/>
            <person name="Henrissat B."/>
            <person name="Nagy L.G."/>
            <person name="Aury J.M."/>
            <person name="Wincker P."/>
            <person name="Grigoriev I.V."/>
            <person name="Bonfante P."/>
            <person name="Martin F.M."/>
        </authorList>
    </citation>
    <scope>NUCLEOTIDE SEQUENCE [LARGE SCALE GENOMIC DNA]</scope>
    <source>
        <strain evidence="10 11">120613-1</strain>
    </source>
</reference>
<keyword evidence="7" id="KW-0539">Nucleus</keyword>
<dbReference type="PANTHER" id="PTHR12707:SF0">
    <property type="entry name" value="PININ"/>
    <property type="match status" value="1"/>
</dbReference>
<gene>
    <name evidence="10" type="ORF">L873DRAFT_493654</name>
</gene>
<dbReference type="InterPro" id="IPR039853">
    <property type="entry name" value="Pinin"/>
</dbReference>
<keyword evidence="6" id="KW-0508">mRNA splicing</keyword>
<organism evidence="10 11">
    <name type="scientific">Choiromyces venosus 120613-1</name>
    <dbReference type="NCBI Taxonomy" id="1336337"/>
    <lineage>
        <taxon>Eukaryota</taxon>
        <taxon>Fungi</taxon>
        <taxon>Dikarya</taxon>
        <taxon>Ascomycota</taxon>
        <taxon>Pezizomycotina</taxon>
        <taxon>Pezizomycetes</taxon>
        <taxon>Pezizales</taxon>
        <taxon>Tuberaceae</taxon>
        <taxon>Choiromyces</taxon>
    </lineage>
</organism>
<dbReference type="OrthoDB" id="330772at2759"/>
<protein>
    <recommendedName>
        <fullName evidence="9">Pinin/SDK/MemA protein domain-containing protein</fullName>
    </recommendedName>
</protein>
<feature type="compositionally biased region" description="Basic and acidic residues" evidence="8">
    <location>
        <begin position="185"/>
        <end position="197"/>
    </location>
</feature>
<evidence type="ECO:0000256" key="3">
    <source>
        <dbReference type="ARBA" id="ARBA00022664"/>
    </source>
</evidence>
<feature type="compositionally biased region" description="Basic and acidic residues" evidence="8">
    <location>
        <begin position="215"/>
        <end position="231"/>
    </location>
</feature>
<dbReference type="InterPro" id="IPR006786">
    <property type="entry name" value="Pinin_SDK_MemA"/>
</dbReference>
<keyword evidence="4" id="KW-0805">Transcription regulation</keyword>
<evidence type="ECO:0000313" key="10">
    <source>
        <dbReference type="EMBL" id="RPB02197.1"/>
    </source>
</evidence>
<sequence length="280" mass="32029">MDEEHETIASAVVVPSDESPRHKRRQTSSSPEATKRARKEANLAPEKPAIKDTSKDEEKRRGRRLFGALLGTIGKFQADNSSVRARNSAVKRREVEAKLQEKLKAQTEEIDEKLKREDEGINHRKMVEQRQFDERAIRHDNLLNQAHTLSTKSSPKLFYLPWKLTPEEEERIKLQVLAAQDITDREQREFQQKRETPGEDDQNSGTANIQEPDVATDRYDALELAEDRTHEDEDMVYDAPEDPATNLDNAPIEEQHQRHASDVDLGDVSVEEAGEDAVIY</sequence>
<dbReference type="PANTHER" id="PTHR12707">
    <property type="entry name" value="PINN"/>
    <property type="match status" value="1"/>
</dbReference>
<comment type="similarity">
    <text evidence="2">Belongs to the pinin family.</text>
</comment>
<evidence type="ECO:0000313" key="11">
    <source>
        <dbReference type="Proteomes" id="UP000276215"/>
    </source>
</evidence>
<comment type="subcellular location">
    <subcellularLocation>
        <location evidence="1">Nucleus</location>
    </subcellularLocation>
</comment>
<dbReference type="AlphaFoldDB" id="A0A3N4JVH4"/>
<accession>A0A3N4JVH4</accession>
<evidence type="ECO:0000259" key="9">
    <source>
        <dbReference type="Pfam" id="PF04696"/>
    </source>
</evidence>
<keyword evidence="5" id="KW-0804">Transcription</keyword>
<dbReference type="EMBL" id="ML120369">
    <property type="protein sequence ID" value="RPB02197.1"/>
    <property type="molecule type" value="Genomic_DNA"/>
</dbReference>
<feature type="region of interest" description="Disordered" evidence="8">
    <location>
        <begin position="1"/>
        <end position="63"/>
    </location>
</feature>
<evidence type="ECO:0000256" key="4">
    <source>
        <dbReference type="ARBA" id="ARBA00023015"/>
    </source>
</evidence>
<evidence type="ECO:0000256" key="6">
    <source>
        <dbReference type="ARBA" id="ARBA00023187"/>
    </source>
</evidence>
<feature type="compositionally biased region" description="Acidic residues" evidence="8">
    <location>
        <begin position="232"/>
        <end position="241"/>
    </location>
</feature>
<feature type="domain" description="Pinin/SDK/MemA protein" evidence="9">
    <location>
        <begin position="57"/>
        <end position="175"/>
    </location>
</feature>
<proteinExistence type="inferred from homology"/>
<dbReference type="Proteomes" id="UP000276215">
    <property type="component" value="Unassembled WGS sequence"/>
</dbReference>
<feature type="compositionally biased region" description="Basic and acidic residues" evidence="8">
    <location>
        <begin position="48"/>
        <end position="60"/>
    </location>
</feature>
<evidence type="ECO:0000256" key="5">
    <source>
        <dbReference type="ARBA" id="ARBA00023163"/>
    </source>
</evidence>
<dbReference type="GO" id="GO:0006397">
    <property type="term" value="P:mRNA processing"/>
    <property type="evidence" value="ECO:0007669"/>
    <property type="project" value="UniProtKB-KW"/>
</dbReference>
<evidence type="ECO:0000256" key="2">
    <source>
        <dbReference type="ARBA" id="ARBA00010386"/>
    </source>
</evidence>
<feature type="compositionally biased region" description="Acidic residues" evidence="8">
    <location>
        <begin position="269"/>
        <end position="280"/>
    </location>
</feature>
<evidence type="ECO:0000256" key="7">
    <source>
        <dbReference type="ARBA" id="ARBA00023242"/>
    </source>
</evidence>
<keyword evidence="11" id="KW-1185">Reference proteome</keyword>